<evidence type="ECO:0000256" key="1">
    <source>
        <dbReference type="ARBA" id="ARBA00010982"/>
    </source>
</evidence>
<dbReference type="PROSITE" id="PS00098">
    <property type="entry name" value="THIOLASE_1"/>
    <property type="match status" value="1"/>
</dbReference>
<dbReference type="InterPro" id="IPR016039">
    <property type="entry name" value="Thiolase-like"/>
</dbReference>
<sequence length="393" mass="41272">MEEVVIVSAARTPIGKFGGSLKNTTAVELGILVAKQAIDRAAISPEVVNQVIFGNVLQAGLGQNPARQIAVHADVPYASPAMTINEVCGSGLKSVILASQAIQLGDADVIVAGGTENMSQAPYLLNHHRWGKKAGDDRMIDSAMHDGLSDAFNHLPMGLTAEKVAEQYGISRAEQDAFALRSQMKAAAAQENGRFTEEIVPVAVKDSKGKPLLFSEDEFVRKNTSLESLTALNPAFAENGTVTAGNSSGINDGAAALVLMKKSRAEQLGVPYLATIRGYAEIGIDPSIMGYAPYQAIETVLKKTNLSLDDIDLIELNEAFAAQSVAVSRDLKLHSDKVNVNGGAIALGHPIGASGARILVSLLHEMQKKQAHLGLASLCVGGGIGISMVLEKS</sequence>
<dbReference type="InterPro" id="IPR020613">
    <property type="entry name" value="Thiolase_CS"/>
</dbReference>
<evidence type="ECO:0000256" key="2">
    <source>
        <dbReference type="ARBA" id="ARBA00012705"/>
    </source>
</evidence>
<protein>
    <recommendedName>
        <fullName evidence="2">acetyl-CoA C-acetyltransferase</fullName>
        <ecNumber evidence="2">2.3.1.9</ecNumber>
    </recommendedName>
    <alternativeName>
        <fullName evidence="5">Acetoacetyl-CoA thiolase</fullName>
    </alternativeName>
</protein>
<dbReference type="EC" id="2.3.1.9" evidence="2"/>
<dbReference type="InterPro" id="IPR002155">
    <property type="entry name" value="Thiolase"/>
</dbReference>
<reference evidence="10" key="1">
    <citation type="journal article" date="2019" name="Int. J. Syst. Evol. Microbiol.">
        <title>The Global Catalogue of Microorganisms (GCM) 10K type strain sequencing project: providing services to taxonomists for standard genome sequencing and annotation.</title>
        <authorList>
            <consortium name="The Broad Institute Genomics Platform"/>
            <consortium name="The Broad Institute Genome Sequencing Center for Infectious Disease"/>
            <person name="Wu L."/>
            <person name="Ma J."/>
        </authorList>
    </citation>
    <scope>NUCLEOTIDE SEQUENCE [LARGE SCALE GENOMIC DNA]</scope>
    <source>
        <strain evidence="10">KCTC 42143</strain>
    </source>
</reference>
<dbReference type="PANTHER" id="PTHR18919:SF107">
    <property type="entry name" value="ACETYL-COA ACETYLTRANSFERASE, CYTOSOLIC"/>
    <property type="match status" value="1"/>
</dbReference>
<evidence type="ECO:0000256" key="5">
    <source>
        <dbReference type="ARBA" id="ARBA00030755"/>
    </source>
</evidence>
<dbReference type="EMBL" id="JBHUFF010000008">
    <property type="protein sequence ID" value="MFD1798844.1"/>
    <property type="molecule type" value="Genomic_DNA"/>
</dbReference>
<dbReference type="Pfam" id="PF02803">
    <property type="entry name" value="Thiolase_C"/>
    <property type="match status" value="1"/>
</dbReference>
<dbReference type="Pfam" id="PF00108">
    <property type="entry name" value="Thiolase_N"/>
    <property type="match status" value="1"/>
</dbReference>
<organism evidence="9 10">
    <name type="scientific">Carnobacterium antarcticum</name>
    <dbReference type="NCBI Taxonomy" id="2126436"/>
    <lineage>
        <taxon>Bacteria</taxon>
        <taxon>Bacillati</taxon>
        <taxon>Bacillota</taxon>
        <taxon>Bacilli</taxon>
        <taxon>Lactobacillales</taxon>
        <taxon>Carnobacteriaceae</taxon>
        <taxon>Carnobacterium</taxon>
    </lineage>
</organism>
<comment type="similarity">
    <text evidence="1 6">Belongs to the thiolase-like superfamily. Thiolase family.</text>
</comment>
<dbReference type="Proteomes" id="UP001597285">
    <property type="component" value="Unassembled WGS sequence"/>
</dbReference>
<keyword evidence="4 6" id="KW-0012">Acyltransferase</keyword>
<keyword evidence="10" id="KW-1185">Reference proteome</keyword>
<dbReference type="InterPro" id="IPR020616">
    <property type="entry name" value="Thiolase_N"/>
</dbReference>
<feature type="domain" description="Thiolase N-terminal" evidence="7">
    <location>
        <begin position="4"/>
        <end position="263"/>
    </location>
</feature>
<dbReference type="Gene3D" id="3.40.47.10">
    <property type="match status" value="2"/>
</dbReference>
<dbReference type="NCBIfam" id="TIGR01930">
    <property type="entry name" value="AcCoA-C-Actrans"/>
    <property type="match status" value="1"/>
</dbReference>
<dbReference type="InterPro" id="IPR020610">
    <property type="entry name" value="Thiolase_AS"/>
</dbReference>
<evidence type="ECO:0000259" key="7">
    <source>
        <dbReference type="Pfam" id="PF00108"/>
    </source>
</evidence>
<dbReference type="InterPro" id="IPR020615">
    <property type="entry name" value="Thiolase_acyl_enz_int_AS"/>
</dbReference>
<dbReference type="PROSITE" id="PS00099">
    <property type="entry name" value="THIOLASE_3"/>
    <property type="match status" value="1"/>
</dbReference>
<evidence type="ECO:0000313" key="10">
    <source>
        <dbReference type="Proteomes" id="UP001597285"/>
    </source>
</evidence>
<evidence type="ECO:0000259" key="8">
    <source>
        <dbReference type="Pfam" id="PF02803"/>
    </source>
</evidence>
<evidence type="ECO:0000256" key="4">
    <source>
        <dbReference type="ARBA" id="ARBA00023315"/>
    </source>
</evidence>
<dbReference type="InterPro" id="IPR020617">
    <property type="entry name" value="Thiolase_C"/>
</dbReference>
<dbReference type="PANTHER" id="PTHR18919">
    <property type="entry name" value="ACETYL-COA C-ACYLTRANSFERASE"/>
    <property type="match status" value="1"/>
</dbReference>
<dbReference type="PROSITE" id="PS00737">
    <property type="entry name" value="THIOLASE_2"/>
    <property type="match status" value="1"/>
</dbReference>
<dbReference type="CDD" id="cd00751">
    <property type="entry name" value="thiolase"/>
    <property type="match status" value="1"/>
</dbReference>
<gene>
    <name evidence="9" type="ORF">ACFSBK_03080</name>
</gene>
<dbReference type="GO" id="GO:0003985">
    <property type="term" value="F:acetyl-CoA C-acetyltransferase activity"/>
    <property type="evidence" value="ECO:0007669"/>
    <property type="project" value="UniProtKB-EC"/>
</dbReference>
<proteinExistence type="inferred from homology"/>
<name>A0ABW4NK99_9LACT</name>
<feature type="domain" description="Thiolase C-terminal" evidence="8">
    <location>
        <begin position="272"/>
        <end position="392"/>
    </location>
</feature>
<accession>A0ABW4NK99</accession>
<dbReference type="PIRSF" id="PIRSF000429">
    <property type="entry name" value="Ac-CoA_Ac_transf"/>
    <property type="match status" value="1"/>
</dbReference>
<evidence type="ECO:0000256" key="6">
    <source>
        <dbReference type="RuleBase" id="RU003557"/>
    </source>
</evidence>
<comment type="caution">
    <text evidence="9">The sequence shown here is derived from an EMBL/GenBank/DDBJ whole genome shotgun (WGS) entry which is preliminary data.</text>
</comment>
<dbReference type="SUPFAM" id="SSF53901">
    <property type="entry name" value="Thiolase-like"/>
    <property type="match status" value="2"/>
</dbReference>
<keyword evidence="3 6" id="KW-0808">Transferase</keyword>
<evidence type="ECO:0000256" key="3">
    <source>
        <dbReference type="ARBA" id="ARBA00022679"/>
    </source>
</evidence>
<evidence type="ECO:0000313" key="9">
    <source>
        <dbReference type="EMBL" id="MFD1798844.1"/>
    </source>
</evidence>
<dbReference type="RefSeq" id="WP_058919244.1">
    <property type="nucleotide sequence ID" value="NZ_JBHSQC010000015.1"/>
</dbReference>